<sequence>MDSSSHSYSSHHRTNKTKRKRKRASSASTAATDAVINPLSHPPDTLRQFALAGYPADQPLPSRAYPGFPHRPPRLAWSVDEADEDENEPRGGGASSESSRRPRSRAPGGPGEGASASDADVDTNAEDGDHDDDDDDGTTTAGWQTTDAETDGQTTADESSSTPRRKVKGKSGTLDRRSQAYRTRVGALVAIVRRALAEGDIPTARRAFGLLARARVYGRRVDLRWGRIWEMGAEVLMREGEGLRQRKGGRGVLGGEEGINGEGLVKKEDSEGEDGVGGEQEVMEEEEEEEEEAAEARLGRLKAYYEYLIQQYPYTKQHAARSGPSAVDFHVALFSTEMEAAHDAHRRGLEKLERGDDELDDDIVEDENEEDVNAWDRQENYNDDAMDMDAPEPEDYYHDLRLGSSSDEDADARRSKKRHDRHRNALSSFHGHDQPHLPPPPPTLSRRERRRLQREDELRRTALQRMASVAERMDTAMEAVPFSRDAEMLRLRAMVALYIADLSIPPSTGVYEVRSGRRERAKERRKARDLLRRIKDGGGKLQEHDVELLRSLEADDEEEDEQEGENEEHGSQTAALPLFSSMEF</sequence>
<proteinExistence type="predicted"/>
<keyword evidence="3" id="KW-1185">Reference proteome</keyword>
<feature type="compositionally biased region" description="Gly residues" evidence="1">
    <location>
        <begin position="250"/>
        <end position="261"/>
    </location>
</feature>
<evidence type="ECO:0000313" key="3">
    <source>
        <dbReference type="Proteomes" id="UP001583172"/>
    </source>
</evidence>
<dbReference type="PANTHER" id="PTHR28244">
    <property type="entry name" value="RNA POLYMERASE I-SPECIFIC TRANSCRIPTION INITIATION FACTOR RRN11"/>
    <property type="match status" value="1"/>
</dbReference>
<feature type="compositionally biased region" description="Polar residues" evidence="1">
    <location>
        <begin position="151"/>
        <end position="162"/>
    </location>
</feature>
<reference evidence="2 3" key="1">
    <citation type="journal article" date="2024" name="Commun. Biol.">
        <title>Comparative genomic analysis of thermophilic fungi reveals convergent evolutionary adaptations and gene losses.</title>
        <authorList>
            <person name="Steindorff A.S."/>
            <person name="Aguilar-Pontes M.V."/>
            <person name="Robinson A.J."/>
            <person name="Andreopoulos B."/>
            <person name="LaButti K."/>
            <person name="Kuo A."/>
            <person name="Mondo S."/>
            <person name="Riley R."/>
            <person name="Otillar R."/>
            <person name="Haridas S."/>
            <person name="Lipzen A."/>
            <person name="Grimwood J."/>
            <person name="Schmutz J."/>
            <person name="Clum A."/>
            <person name="Reid I.D."/>
            <person name="Moisan M.C."/>
            <person name="Butler G."/>
            <person name="Nguyen T.T.M."/>
            <person name="Dewar K."/>
            <person name="Conant G."/>
            <person name="Drula E."/>
            <person name="Henrissat B."/>
            <person name="Hansel C."/>
            <person name="Singer S."/>
            <person name="Hutchinson M.I."/>
            <person name="de Vries R.P."/>
            <person name="Natvig D.O."/>
            <person name="Powell A.J."/>
            <person name="Tsang A."/>
            <person name="Grigoriev I.V."/>
        </authorList>
    </citation>
    <scope>NUCLEOTIDE SEQUENCE [LARGE SCALE GENOMIC DNA]</scope>
    <source>
        <strain evidence="2 3">CBS 620.91</strain>
    </source>
</reference>
<organism evidence="2 3">
    <name type="scientific">Humicola insolens</name>
    <name type="common">Soft-rot fungus</name>
    <dbReference type="NCBI Taxonomy" id="85995"/>
    <lineage>
        <taxon>Eukaryota</taxon>
        <taxon>Fungi</taxon>
        <taxon>Dikarya</taxon>
        <taxon>Ascomycota</taxon>
        <taxon>Pezizomycotina</taxon>
        <taxon>Sordariomycetes</taxon>
        <taxon>Sordariomycetidae</taxon>
        <taxon>Sordariales</taxon>
        <taxon>Chaetomiaceae</taxon>
        <taxon>Mycothermus</taxon>
    </lineage>
</organism>
<feature type="compositionally biased region" description="Low complexity" evidence="1">
    <location>
        <begin position="138"/>
        <end position="147"/>
    </location>
</feature>
<feature type="compositionally biased region" description="Acidic residues" evidence="1">
    <location>
        <begin position="381"/>
        <end position="394"/>
    </location>
</feature>
<feature type="region of interest" description="Disordered" evidence="1">
    <location>
        <begin position="246"/>
        <end position="292"/>
    </location>
</feature>
<name>A0ABR3VA82_HUMIN</name>
<evidence type="ECO:0008006" key="4">
    <source>
        <dbReference type="Google" id="ProtNLM"/>
    </source>
</evidence>
<comment type="caution">
    <text evidence="2">The sequence shown here is derived from an EMBL/GenBank/DDBJ whole genome shotgun (WGS) entry which is preliminary data.</text>
</comment>
<protein>
    <recommendedName>
        <fullName evidence="4">Rrn9 domain-containing protein</fullName>
    </recommendedName>
</protein>
<feature type="compositionally biased region" description="Acidic residues" evidence="1">
    <location>
        <begin position="355"/>
        <end position="373"/>
    </location>
</feature>
<dbReference type="PANTHER" id="PTHR28244:SF1">
    <property type="entry name" value="RNA POLYMERASE I-SPECIFIC TRANSCRIPTION INITIATION FACTOR RRN11"/>
    <property type="match status" value="1"/>
</dbReference>
<feature type="compositionally biased region" description="Acidic residues" evidence="1">
    <location>
        <begin position="554"/>
        <end position="566"/>
    </location>
</feature>
<feature type="compositionally biased region" description="Basic and acidic residues" evidence="1">
    <location>
        <begin position="535"/>
        <end position="553"/>
    </location>
</feature>
<evidence type="ECO:0000256" key="1">
    <source>
        <dbReference type="SAM" id="MobiDB-lite"/>
    </source>
</evidence>
<feature type="region of interest" description="Disordered" evidence="1">
    <location>
        <begin position="1"/>
        <end position="178"/>
    </location>
</feature>
<feature type="compositionally biased region" description="Acidic residues" evidence="1">
    <location>
        <begin position="119"/>
        <end position="137"/>
    </location>
</feature>
<dbReference type="EMBL" id="JAZGSY010000220">
    <property type="protein sequence ID" value="KAL1838346.1"/>
    <property type="molecule type" value="Genomic_DNA"/>
</dbReference>
<gene>
    <name evidence="2" type="ORF">VTJ49DRAFT_2777</name>
</gene>
<dbReference type="InterPro" id="IPR053029">
    <property type="entry name" value="RNA_pol_I-specific_init_factor"/>
</dbReference>
<evidence type="ECO:0000313" key="2">
    <source>
        <dbReference type="EMBL" id="KAL1838346.1"/>
    </source>
</evidence>
<feature type="compositionally biased region" description="Basic residues" evidence="1">
    <location>
        <begin position="414"/>
        <end position="424"/>
    </location>
</feature>
<feature type="region of interest" description="Disordered" evidence="1">
    <location>
        <begin position="347"/>
        <end position="456"/>
    </location>
</feature>
<feature type="compositionally biased region" description="Acidic residues" evidence="1">
    <location>
        <begin position="270"/>
        <end position="292"/>
    </location>
</feature>
<feature type="compositionally biased region" description="Basic residues" evidence="1">
    <location>
        <begin position="9"/>
        <end position="24"/>
    </location>
</feature>
<feature type="region of interest" description="Disordered" evidence="1">
    <location>
        <begin position="535"/>
        <end position="584"/>
    </location>
</feature>
<accession>A0ABR3VA82</accession>
<dbReference type="Proteomes" id="UP001583172">
    <property type="component" value="Unassembled WGS sequence"/>
</dbReference>